<dbReference type="OrthoDB" id="248923at2759"/>
<feature type="domain" description="Protein kinase" evidence="11">
    <location>
        <begin position="26"/>
        <end position="292"/>
    </location>
</feature>
<dbReference type="AlphaFoldDB" id="S9WUL8"/>
<evidence type="ECO:0000256" key="10">
    <source>
        <dbReference type="RuleBase" id="RU000304"/>
    </source>
</evidence>
<evidence type="ECO:0000256" key="6">
    <source>
        <dbReference type="ARBA" id="ARBA00022840"/>
    </source>
</evidence>
<keyword evidence="6 9" id="KW-0067">ATP-binding</keyword>
<dbReference type="PRINTS" id="PR00109">
    <property type="entry name" value="TYRKINASE"/>
</dbReference>
<protein>
    <recommendedName>
        <fullName evidence="1">non-specific serine/threonine protein kinase</fullName>
        <ecNumber evidence="1">2.7.11.1</ecNumber>
    </recommendedName>
</protein>
<keyword evidence="5 12" id="KW-0418">Kinase</keyword>
<comment type="catalytic activity">
    <reaction evidence="8">
        <text>L-seryl-[protein] + ATP = O-phospho-L-seryl-[protein] + ADP + H(+)</text>
        <dbReference type="Rhea" id="RHEA:17989"/>
        <dbReference type="Rhea" id="RHEA-COMP:9863"/>
        <dbReference type="Rhea" id="RHEA-COMP:11604"/>
        <dbReference type="ChEBI" id="CHEBI:15378"/>
        <dbReference type="ChEBI" id="CHEBI:29999"/>
        <dbReference type="ChEBI" id="CHEBI:30616"/>
        <dbReference type="ChEBI" id="CHEBI:83421"/>
        <dbReference type="ChEBI" id="CHEBI:456216"/>
        <dbReference type="EC" id="2.7.11.1"/>
    </reaction>
</comment>
<dbReference type="PANTHER" id="PTHR44899">
    <property type="entry name" value="CAMK FAMILY PROTEIN KINASE"/>
    <property type="match status" value="1"/>
</dbReference>
<organism evidence="12 13">
    <name type="scientific">Angomonas deanei</name>
    <dbReference type="NCBI Taxonomy" id="59799"/>
    <lineage>
        <taxon>Eukaryota</taxon>
        <taxon>Discoba</taxon>
        <taxon>Euglenozoa</taxon>
        <taxon>Kinetoplastea</taxon>
        <taxon>Metakinetoplastina</taxon>
        <taxon>Trypanosomatida</taxon>
        <taxon>Trypanosomatidae</taxon>
        <taxon>Strigomonadinae</taxon>
        <taxon>Angomonas</taxon>
    </lineage>
</organism>
<evidence type="ECO:0000313" key="12">
    <source>
        <dbReference type="EMBL" id="CAD2218413.1"/>
    </source>
</evidence>
<evidence type="ECO:0000313" key="13">
    <source>
        <dbReference type="Proteomes" id="UP000515908"/>
    </source>
</evidence>
<keyword evidence="13" id="KW-1185">Reference proteome</keyword>
<evidence type="ECO:0000256" key="5">
    <source>
        <dbReference type="ARBA" id="ARBA00022777"/>
    </source>
</evidence>
<dbReference type="SUPFAM" id="SSF56112">
    <property type="entry name" value="Protein kinase-like (PK-like)"/>
    <property type="match status" value="1"/>
</dbReference>
<dbReference type="GO" id="GO:0004674">
    <property type="term" value="F:protein serine/threonine kinase activity"/>
    <property type="evidence" value="ECO:0007669"/>
    <property type="project" value="UniProtKB-KW"/>
</dbReference>
<evidence type="ECO:0000256" key="8">
    <source>
        <dbReference type="ARBA" id="ARBA00048679"/>
    </source>
</evidence>
<dbReference type="InterPro" id="IPR008271">
    <property type="entry name" value="Ser/Thr_kinase_AS"/>
</dbReference>
<comment type="catalytic activity">
    <reaction evidence="7">
        <text>L-threonyl-[protein] + ATP = O-phospho-L-threonyl-[protein] + ADP + H(+)</text>
        <dbReference type="Rhea" id="RHEA:46608"/>
        <dbReference type="Rhea" id="RHEA-COMP:11060"/>
        <dbReference type="Rhea" id="RHEA-COMP:11605"/>
        <dbReference type="ChEBI" id="CHEBI:15378"/>
        <dbReference type="ChEBI" id="CHEBI:30013"/>
        <dbReference type="ChEBI" id="CHEBI:30616"/>
        <dbReference type="ChEBI" id="CHEBI:61977"/>
        <dbReference type="ChEBI" id="CHEBI:456216"/>
        <dbReference type="EC" id="2.7.11.1"/>
    </reaction>
</comment>
<dbReference type="Proteomes" id="UP000515908">
    <property type="component" value="Chromosome 11"/>
</dbReference>
<reference evidence="12 13" key="1">
    <citation type="submission" date="2020-08" db="EMBL/GenBank/DDBJ databases">
        <authorList>
            <person name="Newling K."/>
            <person name="Davey J."/>
            <person name="Forrester S."/>
        </authorList>
    </citation>
    <scope>NUCLEOTIDE SEQUENCE [LARGE SCALE GENOMIC DNA]</scope>
    <source>
        <strain evidence="13">Crithidia deanei Carvalho (ATCC PRA-265)</strain>
    </source>
</reference>
<name>S9WUL8_9TRYP</name>
<dbReference type="InterPro" id="IPR051131">
    <property type="entry name" value="NEK_Ser/Thr_kinase_NIMA"/>
</dbReference>
<dbReference type="GO" id="GO:0005524">
    <property type="term" value="F:ATP binding"/>
    <property type="evidence" value="ECO:0007669"/>
    <property type="project" value="UniProtKB-UniRule"/>
</dbReference>
<dbReference type="PANTHER" id="PTHR44899:SF3">
    <property type="entry name" value="SERINE_THREONINE-PROTEIN KINASE NEK1"/>
    <property type="match status" value="1"/>
</dbReference>
<dbReference type="InterPro" id="IPR011009">
    <property type="entry name" value="Kinase-like_dom_sf"/>
</dbReference>
<feature type="binding site" evidence="9">
    <location>
        <position position="55"/>
    </location>
    <ligand>
        <name>ATP</name>
        <dbReference type="ChEBI" id="CHEBI:30616"/>
    </ligand>
</feature>
<dbReference type="InterPro" id="IPR000719">
    <property type="entry name" value="Prot_kinase_dom"/>
</dbReference>
<dbReference type="SMART" id="SM00220">
    <property type="entry name" value="S_TKc"/>
    <property type="match status" value="1"/>
</dbReference>
<dbReference type="Pfam" id="PF00069">
    <property type="entry name" value="Pkinase"/>
    <property type="match status" value="1"/>
</dbReference>
<evidence type="ECO:0000259" key="11">
    <source>
        <dbReference type="PROSITE" id="PS50011"/>
    </source>
</evidence>
<dbReference type="EMBL" id="LR877155">
    <property type="protein sequence ID" value="CAD2218413.1"/>
    <property type="molecule type" value="Genomic_DNA"/>
</dbReference>
<dbReference type="PROSITE" id="PS00107">
    <property type="entry name" value="PROTEIN_KINASE_ATP"/>
    <property type="match status" value="1"/>
</dbReference>
<evidence type="ECO:0000256" key="3">
    <source>
        <dbReference type="ARBA" id="ARBA00022679"/>
    </source>
</evidence>
<evidence type="ECO:0000256" key="7">
    <source>
        <dbReference type="ARBA" id="ARBA00047899"/>
    </source>
</evidence>
<dbReference type="Gene3D" id="1.10.510.10">
    <property type="entry name" value="Transferase(Phosphotransferase) domain 1"/>
    <property type="match status" value="1"/>
</dbReference>
<evidence type="ECO:0000256" key="9">
    <source>
        <dbReference type="PROSITE-ProRule" id="PRU10141"/>
    </source>
</evidence>
<dbReference type="PROSITE" id="PS00108">
    <property type="entry name" value="PROTEIN_KINASE_ST"/>
    <property type="match status" value="1"/>
</dbReference>
<keyword evidence="3" id="KW-0808">Transferase</keyword>
<dbReference type="InterPro" id="IPR001245">
    <property type="entry name" value="Ser-Thr/Tyr_kinase_cat_dom"/>
</dbReference>
<dbReference type="VEuPathDB" id="TriTrypDB:ADEAN_000590100"/>
<gene>
    <name evidence="12" type="ORF">ADEAN_000590100</name>
</gene>
<accession>S9WUL8</accession>
<evidence type="ECO:0000256" key="1">
    <source>
        <dbReference type="ARBA" id="ARBA00012513"/>
    </source>
</evidence>
<keyword evidence="2 10" id="KW-0723">Serine/threonine-protein kinase</keyword>
<comment type="similarity">
    <text evidence="10">Belongs to the protein kinase superfamily.</text>
</comment>
<dbReference type="EC" id="2.7.11.1" evidence="1"/>
<dbReference type="PROSITE" id="PS50011">
    <property type="entry name" value="PROTEIN_KINASE_DOM"/>
    <property type="match status" value="1"/>
</dbReference>
<evidence type="ECO:0000256" key="2">
    <source>
        <dbReference type="ARBA" id="ARBA00022527"/>
    </source>
</evidence>
<dbReference type="InterPro" id="IPR017441">
    <property type="entry name" value="Protein_kinase_ATP_BS"/>
</dbReference>
<evidence type="ECO:0000256" key="4">
    <source>
        <dbReference type="ARBA" id="ARBA00022741"/>
    </source>
</evidence>
<sequence length="335" mass="38104">MSDQQYVSPLISSFPDIIGMQLPCKYRPRRPIGRGAYSTVWSLINNETGDTVVGKLADLSQMSEDNQNFARSEAQNIRQLDHPNIIKLFDTYERDHKLLHVLEYADAGDLLTQVEVRTRSKGAEGGPAYYQQDELLVILSQLCLAIEYIHDRRIMHRDLKTPNVMLMKVGLIKLGDFGFSRKYDESVSNNVGNTFCGTPYYLAPELWRQQPYSYKADIWSLGVMCYELMTLGKPFPAADLDGLMQRVCQQGSYEPLPADRYSADLIQLVERMLTVNPDQRPSIKEVLHHPVVSGRGLELIKINVRRLRNLEVSVADRIVAEVDRVQAEVRAASQK</sequence>
<proteinExistence type="inferred from homology"/>
<keyword evidence="4 9" id="KW-0547">Nucleotide-binding</keyword>